<feature type="signal peptide" evidence="2">
    <location>
        <begin position="1"/>
        <end position="18"/>
    </location>
</feature>
<organism evidence="3">
    <name type="scientific">Oryza meridionalis</name>
    <dbReference type="NCBI Taxonomy" id="40149"/>
    <lineage>
        <taxon>Eukaryota</taxon>
        <taxon>Viridiplantae</taxon>
        <taxon>Streptophyta</taxon>
        <taxon>Embryophyta</taxon>
        <taxon>Tracheophyta</taxon>
        <taxon>Spermatophyta</taxon>
        <taxon>Magnoliopsida</taxon>
        <taxon>Liliopsida</taxon>
        <taxon>Poales</taxon>
        <taxon>Poaceae</taxon>
        <taxon>BOP clade</taxon>
        <taxon>Oryzoideae</taxon>
        <taxon>Oryzeae</taxon>
        <taxon>Oryzinae</taxon>
        <taxon>Oryza</taxon>
    </lineage>
</organism>
<feature type="chain" id="PRO_5002359054" evidence="2">
    <location>
        <begin position="19"/>
        <end position="186"/>
    </location>
</feature>
<dbReference type="PANTHER" id="PTHR35699:SF1">
    <property type="entry name" value="F2J10.10 PROTEIN"/>
    <property type="match status" value="1"/>
</dbReference>
<dbReference type="AlphaFoldDB" id="A0A0E0F6I3"/>
<dbReference type="Gramene" id="OMERI11G13300.1">
    <property type="protein sequence ID" value="OMERI11G13300.1"/>
    <property type="gene ID" value="OMERI11G13300"/>
</dbReference>
<proteinExistence type="predicted"/>
<keyword evidence="1" id="KW-0472">Membrane</keyword>
<sequence>MATMAVIRLALPAIPAAASSSASPGCSVRTRTRGRVVRMRGEEAPESLFAKELMRRGMASGAAAAGAGEKEVGAEEGGRKRVAAAEFERAAAGADGQRARSMALNSEGLEGLVPRAKLLLSLGSTFFLGFAPLILVTVSLFAVLYVYFGPSFVHDASKTPVSPPPYIDPYELLEDERLSRPSPDVF</sequence>
<keyword evidence="1" id="KW-0812">Transmembrane</keyword>
<dbReference type="HOGENOM" id="CLU_110918_1_0_1"/>
<reference evidence="3" key="1">
    <citation type="submission" date="2015-04" db="UniProtKB">
        <authorList>
            <consortium name="EnsemblPlants"/>
        </authorList>
    </citation>
    <scope>IDENTIFICATION</scope>
</reference>
<dbReference type="Proteomes" id="UP000008021">
    <property type="component" value="Chromosome 11"/>
</dbReference>
<protein>
    <submittedName>
        <fullName evidence="3">Uncharacterized protein</fullName>
    </submittedName>
</protein>
<dbReference type="EnsemblPlants" id="OMERI11G13300.1">
    <property type="protein sequence ID" value="OMERI11G13300.1"/>
    <property type="gene ID" value="OMERI11G13300"/>
</dbReference>
<evidence type="ECO:0000256" key="2">
    <source>
        <dbReference type="SAM" id="SignalP"/>
    </source>
</evidence>
<name>A0A0E0F6I3_9ORYZ</name>
<accession>A0A0E0F6I3</accession>
<keyword evidence="1" id="KW-1133">Transmembrane helix</keyword>
<evidence type="ECO:0000313" key="3">
    <source>
        <dbReference type="EnsemblPlants" id="OMERI11G13300.1"/>
    </source>
</evidence>
<keyword evidence="2" id="KW-0732">Signal</keyword>
<dbReference type="PANTHER" id="PTHR35699">
    <property type="entry name" value="F2J10.10 PROTEIN"/>
    <property type="match status" value="1"/>
</dbReference>
<keyword evidence="4" id="KW-1185">Reference proteome</keyword>
<evidence type="ECO:0000256" key="1">
    <source>
        <dbReference type="SAM" id="Phobius"/>
    </source>
</evidence>
<evidence type="ECO:0000313" key="4">
    <source>
        <dbReference type="Proteomes" id="UP000008021"/>
    </source>
</evidence>
<feature type="transmembrane region" description="Helical" evidence="1">
    <location>
        <begin position="126"/>
        <end position="148"/>
    </location>
</feature>
<dbReference type="eggNOG" id="ENOG502RXQI">
    <property type="taxonomic scope" value="Eukaryota"/>
</dbReference>
<reference evidence="3" key="2">
    <citation type="submission" date="2018-05" db="EMBL/GenBank/DDBJ databases">
        <title>OmerRS3 (Oryza meridionalis Reference Sequence Version 3).</title>
        <authorList>
            <person name="Zhang J."/>
            <person name="Kudrna D."/>
            <person name="Lee S."/>
            <person name="Talag J."/>
            <person name="Welchert J."/>
            <person name="Wing R.A."/>
        </authorList>
    </citation>
    <scope>NUCLEOTIDE SEQUENCE [LARGE SCALE GENOMIC DNA]</scope>
    <source>
        <strain evidence="3">cv. OR44</strain>
    </source>
</reference>
<dbReference type="STRING" id="40149.A0A0E0F6I3"/>